<evidence type="ECO:0000313" key="3">
    <source>
        <dbReference type="Proteomes" id="UP001065549"/>
    </source>
</evidence>
<reference evidence="2" key="1">
    <citation type="submission" date="2022-09" db="EMBL/GenBank/DDBJ databases">
        <title>Culturomic study of gut microbiota in children with autism spectrum disorder.</title>
        <authorList>
            <person name="Efimov B.A."/>
            <person name="Chaplin A.V."/>
            <person name="Sokolova S.R."/>
            <person name="Pikina A.P."/>
            <person name="Korzhanova M."/>
            <person name="Belova V."/>
            <person name="Korostin D."/>
        </authorList>
    </citation>
    <scope>NUCLEOTIDE SEQUENCE</scope>
    <source>
        <strain evidence="2">ASD5510</strain>
    </source>
</reference>
<comment type="caution">
    <text evidence="2">The sequence shown here is derived from an EMBL/GenBank/DDBJ whole genome shotgun (WGS) entry which is preliminary data.</text>
</comment>
<dbReference type="Pfam" id="PF12730">
    <property type="entry name" value="ABC2_membrane_4"/>
    <property type="match status" value="1"/>
</dbReference>
<feature type="transmembrane region" description="Helical" evidence="1">
    <location>
        <begin position="56"/>
        <end position="79"/>
    </location>
</feature>
<feature type="transmembrane region" description="Helical" evidence="1">
    <location>
        <begin position="231"/>
        <end position="251"/>
    </location>
</feature>
<name>A0A9J6QS20_9FIRM</name>
<sequence length="257" mass="28568">MNMITMIDIERQKIRRSKILLILLIPIVILWIPMIINADTNFNMQEEGILPEDNFLVQSFLGLAWFMFPASLVIGTVLLNQTERGNHGILKMLSLPISPAKLCMAKFILLLLLAAIQMAMMVLCYYLSAAAASSAEDYSFVQDLEKVLKLAGSVYLAAVPMAAVFWMIAVCVQTPVFSVGIGLAAIVPSVLAMNTRIWFAYPMCYPFRVVTARMHELATHMGTFPCELLPWVPTAAIITFVCLSIACIRFGQAERRG</sequence>
<evidence type="ECO:0000256" key="1">
    <source>
        <dbReference type="SAM" id="Phobius"/>
    </source>
</evidence>
<organism evidence="2 3">
    <name type="scientific">Hominibacterium faecale</name>
    <dbReference type="NCBI Taxonomy" id="2839743"/>
    <lineage>
        <taxon>Bacteria</taxon>
        <taxon>Bacillati</taxon>
        <taxon>Bacillota</taxon>
        <taxon>Clostridia</taxon>
        <taxon>Peptostreptococcales</taxon>
        <taxon>Anaerovoracaceae</taxon>
        <taxon>Hominibacterium</taxon>
    </lineage>
</organism>
<accession>A0A9J6QS20</accession>
<proteinExistence type="predicted"/>
<feature type="transmembrane region" description="Helical" evidence="1">
    <location>
        <begin position="20"/>
        <end position="36"/>
    </location>
</feature>
<keyword evidence="1" id="KW-0812">Transmembrane</keyword>
<feature type="transmembrane region" description="Helical" evidence="1">
    <location>
        <begin position="176"/>
        <end position="199"/>
    </location>
</feature>
<keyword evidence="3" id="KW-1185">Reference proteome</keyword>
<keyword evidence="1" id="KW-0472">Membrane</keyword>
<feature type="transmembrane region" description="Helical" evidence="1">
    <location>
        <begin position="148"/>
        <end position="169"/>
    </location>
</feature>
<dbReference type="AlphaFoldDB" id="A0A9J6QS20"/>
<gene>
    <name evidence="2" type="ORF">OBO34_07730</name>
</gene>
<evidence type="ECO:0000313" key="2">
    <source>
        <dbReference type="EMBL" id="MCU7378244.1"/>
    </source>
</evidence>
<protein>
    <submittedName>
        <fullName evidence="2">ABC transporter permease</fullName>
    </submittedName>
</protein>
<dbReference type="Proteomes" id="UP001065549">
    <property type="component" value="Unassembled WGS sequence"/>
</dbReference>
<feature type="transmembrane region" description="Helical" evidence="1">
    <location>
        <begin position="107"/>
        <end position="128"/>
    </location>
</feature>
<dbReference type="EMBL" id="JAOSHN010000003">
    <property type="protein sequence ID" value="MCU7378244.1"/>
    <property type="molecule type" value="Genomic_DNA"/>
</dbReference>
<keyword evidence="1" id="KW-1133">Transmembrane helix</keyword>